<name>A0A1A8CKU1_NOTKA</name>
<dbReference type="EMBL" id="HADZ01015425">
    <property type="protein sequence ID" value="SBP79366.1"/>
    <property type="molecule type" value="Transcribed_RNA"/>
</dbReference>
<feature type="non-terminal residue" evidence="2">
    <location>
        <position position="1"/>
    </location>
</feature>
<evidence type="ECO:0000256" key="1">
    <source>
        <dbReference type="SAM" id="MobiDB-lite"/>
    </source>
</evidence>
<evidence type="ECO:0000313" key="2">
    <source>
        <dbReference type="EMBL" id="SBP79366.1"/>
    </source>
</evidence>
<feature type="compositionally biased region" description="Low complexity" evidence="1">
    <location>
        <begin position="70"/>
        <end position="85"/>
    </location>
</feature>
<organism evidence="2">
    <name type="scientific">Nothobranchius kadleci</name>
    <name type="common">African annual killifish</name>
    <dbReference type="NCBI Taxonomy" id="1051664"/>
    <lineage>
        <taxon>Eukaryota</taxon>
        <taxon>Metazoa</taxon>
        <taxon>Chordata</taxon>
        <taxon>Craniata</taxon>
        <taxon>Vertebrata</taxon>
        <taxon>Euteleostomi</taxon>
        <taxon>Actinopterygii</taxon>
        <taxon>Neopterygii</taxon>
        <taxon>Teleostei</taxon>
        <taxon>Neoteleostei</taxon>
        <taxon>Acanthomorphata</taxon>
        <taxon>Ovalentaria</taxon>
        <taxon>Atherinomorphae</taxon>
        <taxon>Cyprinodontiformes</taxon>
        <taxon>Nothobranchiidae</taxon>
        <taxon>Nothobranchius</taxon>
    </lineage>
</organism>
<sequence length="85" mass="8941">PADPPHPAAGGGVQDCALLPSARCVWPTISQSQPAEPRLVGTPRPPSQRFPLRPLSCHSYQLRALPRPEPWQGPGQPAGPAGVLP</sequence>
<protein>
    <submittedName>
        <fullName evidence="2">Calcium channel, voltage-dependent, N type, alpha 1B subunit, a</fullName>
    </submittedName>
</protein>
<reference evidence="2" key="2">
    <citation type="submission" date="2016-06" db="EMBL/GenBank/DDBJ databases">
        <title>The genome of a short-lived fish provides insights into sex chromosome evolution and the genetic control of aging.</title>
        <authorList>
            <person name="Reichwald K."/>
            <person name="Felder M."/>
            <person name="Petzold A."/>
            <person name="Koch P."/>
            <person name="Groth M."/>
            <person name="Platzer M."/>
        </authorList>
    </citation>
    <scope>NUCLEOTIDE SEQUENCE</scope>
    <source>
        <tissue evidence="2">Brain</tissue>
    </source>
</reference>
<feature type="region of interest" description="Disordered" evidence="1">
    <location>
        <begin position="32"/>
        <end position="53"/>
    </location>
</feature>
<accession>A0A1A8CKU1</accession>
<reference evidence="2" key="1">
    <citation type="submission" date="2016-05" db="EMBL/GenBank/DDBJ databases">
        <authorList>
            <person name="Lavstsen T."/>
            <person name="Jespersen J.S."/>
        </authorList>
    </citation>
    <scope>NUCLEOTIDE SEQUENCE</scope>
    <source>
        <tissue evidence="2">Brain</tissue>
    </source>
</reference>
<feature type="region of interest" description="Disordered" evidence="1">
    <location>
        <begin position="65"/>
        <end position="85"/>
    </location>
</feature>
<proteinExistence type="predicted"/>
<dbReference type="AlphaFoldDB" id="A0A1A8CKU1"/>
<gene>
    <name evidence="2" type="primary">CACNA1BA</name>
</gene>